<gene>
    <name evidence="2" type="ORF">L596_004028</name>
</gene>
<evidence type="ECO:0000313" key="2">
    <source>
        <dbReference type="EMBL" id="TMS36996.1"/>
    </source>
</evidence>
<sequence>MTTHQRLVSDLPQPMRSTLSSNSLKNVQPYLRQICCVLDGYSTFKKELAAESSSSSRIFLPFGRKGTNQQL</sequence>
<keyword evidence="3" id="KW-1185">Reference proteome</keyword>
<reference evidence="2 3" key="1">
    <citation type="journal article" date="2015" name="Genome Biol.">
        <title>Comparative genomics of Steinernema reveals deeply conserved gene regulatory networks.</title>
        <authorList>
            <person name="Dillman A.R."/>
            <person name="Macchietto M."/>
            <person name="Porter C.F."/>
            <person name="Rogers A."/>
            <person name="Williams B."/>
            <person name="Antoshechkin I."/>
            <person name="Lee M.M."/>
            <person name="Goodwin Z."/>
            <person name="Lu X."/>
            <person name="Lewis E.E."/>
            <person name="Goodrich-Blair H."/>
            <person name="Stock S.P."/>
            <person name="Adams B.J."/>
            <person name="Sternberg P.W."/>
            <person name="Mortazavi A."/>
        </authorList>
    </citation>
    <scope>NUCLEOTIDE SEQUENCE [LARGE SCALE GENOMIC DNA]</scope>
    <source>
        <strain evidence="2 3">ALL</strain>
    </source>
</reference>
<reference evidence="2 3" key="2">
    <citation type="journal article" date="2019" name="G3 (Bethesda)">
        <title>Hybrid Assembly of the Genome of the Entomopathogenic Nematode Steinernema carpocapsae Identifies the X-Chromosome.</title>
        <authorList>
            <person name="Serra L."/>
            <person name="Macchietto M."/>
            <person name="Macias-Munoz A."/>
            <person name="McGill C.J."/>
            <person name="Rodriguez I.M."/>
            <person name="Rodriguez B."/>
            <person name="Murad R."/>
            <person name="Mortazavi A."/>
        </authorList>
    </citation>
    <scope>NUCLEOTIDE SEQUENCE [LARGE SCALE GENOMIC DNA]</scope>
    <source>
        <strain evidence="2 3">ALL</strain>
    </source>
</reference>
<feature type="region of interest" description="Disordered" evidence="1">
    <location>
        <begin position="1"/>
        <end position="20"/>
    </location>
</feature>
<accession>A0A4U8UUJ9</accession>
<organism evidence="2 3">
    <name type="scientific">Steinernema carpocapsae</name>
    <name type="common">Entomopathogenic nematode</name>
    <dbReference type="NCBI Taxonomy" id="34508"/>
    <lineage>
        <taxon>Eukaryota</taxon>
        <taxon>Metazoa</taxon>
        <taxon>Ecdysozoa</taxon>
        <taxon>Nematoda</taxon>
        <taxon>Chromadorea</taxon>
        <taxon>Rhabditida</taxon>
        <taxon>Tylenchina</taxon>
        <taxon>Panagrolaimomorpha</taxon>
        <taxon>Strongyloidoidea</taxon>
        <taxon>Steinernematidae</taxon>
        <taxon>Steinernema</taxon>
    </lineage>
</organism>
<evidence type="ECO:0000256" key="1">
    <source>
        <dbReference type="SAM" id="MobiDB-lite"/>
    </source>
</evidence>
<name>A0A4U8UUJ9_STECR</name>
<dbReference type="Proteomes" id="UP000298663">
    <property type="component" value="Unassembled WGS sequence"/>
</dbReference>
<protein>
    <submittedName>
        <fullName evidence="2">Uncharacterized protein</fullName>
    </submittedName>
</protein>
<dbReference type="EMBL" id="AZBU02000001">
    <property type="protein sequence ID" value="TMS36996.1"/>
    <property type="molecule type" value="Genomic_DNA"/>
</dbReference>
<evidence type="ECO:0000313" key="3">
    <source>
        <dbReference type="Proteomes" id="UP000298663"/>
    </source>
</evidence>
<dbReference type="AlphaFoldDB" id="A0A4U8UUJ9"/>
<proteinExistence type="predicted"/>
<comment type="caution">
    <text evidence="2">The sequence shown here is derived from an EMBL/GenBank/DDBJ whole genome shotgun (WGS) entry which is preliminary data.</text>
</comment>